<feature type="chain" id="PRO_5022220830" evidence="1">
    <location>
        <begin position="26"/>
        <end position="347"/>
    </location>
</feature>
<feature type="signal peptide" evidence="1">
    <location>
        <begin position="1"/>
        <end position="25"/>
    </location>
</feature>
<comment type="caution">
    <text evidence="3">The sequence shown here is derived from an EMBL/GenBank/DDBJ whole genome shotgun (WGS) entry which is preliminary data.</text>
</comment>
<protein>
    <submittedName>
        <fullName evidence="3">Uncharacterized protein DUF1906</fullName>
    </submittedName>
</protein>
<gene>
    <name evidence="3" type="ORF">BKA23_2961</name>
</gene>
<dbReference type="OrthoDB" id="4325857at2"/>
<keyword evidence="1" id="KW-0732">Signal</keyword>
<evidence type="ECO:0000313" key="4">
    <source>
        <dbReference type="Proteomes" id="UP000318297"/>
    </source>
</evidence>
<name>A0A561E0Z5_9MICO</name>
<dbReference type="Proteomes" id="UP000318297">
    <property type="component" value="Unassembled WGS sequence"/>
</dbReference>
<dbReference type="InterPro" id="IPR017853">
    <property type="entry name" value="GH"/>
</dbReference>
<dbReference type="InterPro" id="IPR015020">
    <property type="entry name" value="Rv2525c-like_Glyco_Hydro-like"/>
</dbReference>
<dbReference type="Gene3D" id="3.20.20.80">
    <property type="entry name" value="Glycosidases"/>
    <property type="match status" value="1"/>
</dbReference>
<dbReference type="EMBL" id="VIVQ01000003">
    <property type="protein sequence ID" value="TWE09261.1"/>
    <property type="molecule type" value="Genomic_DNA"/>
</dbReference>
<evidence type="ECO:0000256" key="1">
    <source>
        <dbReference type="SAM" id="SignalP"/>
    </source>
</evidence>
<dbReference type="RefSeq" id="WP_145229786.1">
    <property type="nucleotide sequence ID" value="NZ_VIVQ01000003.1"/>
</dbReference>
<feature type="domain" description="Rv2525c-like glycoside hydrolase-like" evidence="2">
    <location>
        <begin position="158"/>
        <end position="271"/>
    </location>
</feature>
<organism evidence="3 4">
    <name type="scientific">Rudaeicoccus suwonensis</name>
    <dbReference type="NCBI Taxonomy" id="657409"/>
    <lineage>
        <taxon>Bacteria</taxon>
        <taxon>Bacillati</taxon>
        <taxon>Actinomycetota</taxon>
        <taxon>Actinomycetes</taxon>
        <taxon>Micrococcales</taxon>
        <taxon>Dermacoccaceae</taxon>
        <taxon>Rudaeicoccus</taxon>
    </lineage>
</organism>
<accession>A0A561E0Z5</accession>
<evidence type="ECO:0000259" key="2">
    <source>
        <dbReference type="Pfam" id="PF08924"/>
    </source>
</evidence>
<proteinExistence type="predicted"/>
<evidence type="ECO:0000313" key="3">
    <source>
        <dbReference type="EMBL" id="TWE09261.1"/>
    </source>
</evidence>
<dbReference type="AlphaFoldDB" id="A0A561E0Z5"/>
<sequence>MRKLSKVAALSVVTLSFSVPVGAFAAAPHATAASSSHGCPAGDVCIYPGASWNNNKPSLKYYSYGAHNLKNQFNKHRVYNNQTGGATVQLCTRSNGGGCGALHSPGWYCDENLTPIYSIKLARHVTTTPSAWGVDTTETITQAHVNAIKSRAGAVPKVWGRYVSDCLPSHCGGNMTPGEVTVAKKNGIKIFLLAADLGDDSTAKEGTADGQLAVKDAKANAKAPAGTLIVKDIEDTVSSSYLTAWFTAVKKGGYLPGFYLNATHSDVTAAFCSATKTPGFSSSIIDSYEPEPSGATVGPKGAPSLSKADHFSCGGGVYDIYQYSQAQYIGTNFDQDVANLKTPGLLG</sequence>
<keyword evidence="4" id="KW-1185">Reference proteome</keyword>
<dbReference type="Pfam" id="PF08924">
    <property type="entry name" value="Rv2525c_GlyHyd-like"/>
    <property type="match status" value="1"/>
</dbReference>
<reference evidence="3 4" key="1">
    <citation type="submission" date="2019-06" db="EMBL/GenBank/DDBJ databases">
        <title>Sequencing the genomes of 1000 actinobacteria strains.</title>
        <authorList>
            <person name="Klenk H.-P."/>
        </authorList>
    </citation>
    <scope>NUCLEOTIDE SEQUENCE [LARGE SCALE GENOMIC DNA]</scope>
    <source>
        <strain evidence="3 4">DSM 19560</strain>
    </source>
</reference>
<dbReference type="SUPFAM" id="SSF51445">
    <property type="entry name" value="(Trans)glycosidases"/>
    <property type="match status" value="1"/>
</dbReference>